<accession>A0A6C2UJZ8</accession>
<dbReference type="InterPro" id="IPR003305">
    <property type="entry name" value="CenC_carb-bd"/>
</dbReference>
<dbReference type="Proteomes" id="UP000346198">
    <property type="component" value="Unassembled WGS sequence"/>
</dbReference>
<dbReference type="AlphaFoldDB" id="A0A6C2UJZ8"/>
<dbReference type="InterPro" id="IPR049492">
    <property type="entry name" value="BD-FAE-like_dom"/>
</dbReference>
<keyword evidence="1" id="KW-0378">Hydrolase</keyword>
<dbReference type="InterPro" id="IPR050300">
    <property type="entry name" value="GDXG_lipolytic_enzyme"/>
</dbReference>
<reference evidence="5 6" key="1">
    <citation type="submission" date="2019-04" db="EMBL/GenBank/DDBJ databases">
        <authorList>
            <person name="Van Vliet M D."/>
        </authorList>
    </citation>
    <scope>NUCLEOTIDE SEQUENCE [LARGE SCALE GENOMIC DNA]</scope>
    <source>
        <strain evidence="5 6">F21</strain>
    </source>
</reference>
<dbReference type="PANTHER" id="PTHR48081">
    <property type="entry name" value="AB HYDROLASE SUPERFAMILY PROTEIN C4A8.06C"/>
    <property type="match status" value="1"/>
</dbReference>
<feature type="chain" id="PRO_5025566062" evidence="2">
    <location>
        <begin position="21"/>
        <end position="452"/>
    </location>
</feature>
<dbReference type="InterPro" id="IPR008979">
    <property type="entry name" value="Galactose-bd-like_sf"/>
</dbReference>
<dbReference type="Gene3D" id="3.40.50.1820">
    <property type="entry name" value="alpha/beta hydrolase"/>
    <property type="match status" value="1"/>
</dbReference>
<dbReference type="InterPro" id="IPR029058">
    <property type="entry name" value="AB_hydrolase_fold"/>
</dbReference>
<feature type="domain" description="CBM-cenC" evidence="3">
    <location>
        <begin position="35"/>
        <end position="159"/>
    </location>
</feature>
<dbReference type="SUPFAM" id="SSF53474">
    <property type="entry name" value="alpha/beta-Hydrolases"/>
    <property type="match status" value="1"/>
</dbReference>
<dbReference type="Pfam" id="PF20434">
    <property type="entry name" value="BD-FAE"/>
    <property type="match status" value="1"/>
</dbReference>
<feature type="signal peptide" evidence="2">
    <location>
        <begin position="1"/>
        <end position="20"/>
    </location>
</feature>
<sequence>MNKQVLVITLLILAAASALTEAKRKPTFDGPVFDAIQNGGFENGLNSWRVDGESYFSVSDAVPGGVAGKCIRYEKTDGLKGKVPAFSQVINFKGNAYYRLNFSYKGDGVRKPVLLIEEHFNDGVSRRFIRLESSRDWEEYKVELKMGKKDAAYRLNFFPAGYPKRPGVKGPALTPAQLNDTGDGTVCFAGFKLEKTSRKDPKLIPGPYAFKTKTVTYKKTDATDLVLYVDIPQGVEGPFPVFVIIHGGGWVTGHPKDMLWKAKPLAERGVACVRVQYRLVKDGGTFEKSIGDIMDAVEWVRQNAKQYGFDLSRFGFSGGSAGGHLSSIAAQRTPECNVYAGFCGLYDAVDRGLSRFGKADNYIGTEMADRKNASAIYQIKIPPPATILFHGDADPTIDYTVALRFADALREKGGRAETIINNGFGHGVGTTDSINKQLIPFLNREWGMDMKY</sequence>
<gene>
    <name evidence="5" type="primary">nlhH_3</name>
    <name evidence="5" type="ORF">SCARR_01816</name>
</gene>
<dbReference type="Gene3D" id="2.60.120.260">
    <property type="entry name" value="Galactose-binding domain-like"/>
    <property type="match status" value="1"/>
</dbReference>
<feature type="domain" description="BD-FAE-like" evidence="4">
    <location>
        <begin position="231"/>
        <end position="408"/>
    </location>
</feature>
<evidence type="ECO:0000256" key="2">
    <source>
        <dbReference type="SAM" id="SignalP"/>
    </source>
</evidence>
<evidence type="ECO:0000313" key="5">
    <source>
        <dbReference type="EMBL" id="VGO19757.1"/>
    </source>
</evidence>
<evidence type="ECO:0000256" key="1">
    <source>
        <dbReference type="ARBA" id="ARBA00022801"/>
    </source>
</evidence>
<name>A0A6C2UJZ8_9BACT</name>
<dbReference type="SUPFAM" id="SSF49785">
    <property type="entry name" value="Galactose-binding domain-like"/>
    <property type="match status" value="1"/>
</dbReference>
<proteinExistence type="predicted"/>
<keyword evidence="6" id="KW-1185">Reference proteome</keyword>
<dbReference type="Pfam" id="PF02018">
    <property type="entry name" value="CBM_4_9"/>
    <property type="match status" value="1"/>
</dbReference>
<organism evidence="5 6">
    <name type="scientific">Pontiella sulfatireligans</name>
    <dbReference type="NCBI Taxonomy" id="2750658"/>
    <lineage>
        <taxon>Bacteria</taxon>
        <taxon>Pseudomonadati</taxon>
        <taxon>Kiritimatiellota</taxon>
        <taxon>Kiritimatiellia</taxon>
        <taxon>Kiritimatiellales</taxon>
        <taxon>Pontiellaceae</taxon>
        <taxon>Pontiella</taxon>
    </lineage>
</organism>
<evidence type="ECO:0000259" key="4">
    <source>
        <dbReference type="Pfam" id="PF20434"/>
    </source>
</evidence>
<evidence type="ECO:0000259" key="3">
    <source>
        <dbReference type="Pfam" id="PF02018"/>
    </source>
</evidence>
<protein>
    <submittedName>
        <fullName evidence="5">Carboxylesterase NlhH</fullName>
    </submittedName>
</protein>
<keyword evidence="2" id="KW-0732">Signal</keyword>
<dbReference type="GO" id="GO:0016798">
    <property type="term" value="F:hydrolase activity, acting on glycosyl bonds"/>
    <property type="evidence" value="ECO:0007669"/>
    <property type="project" value="InterPro"/>
</dbReference>
<evidence type="ECO:0000313" key="6">
    <source>
        <dbReference type="Proteomes" id="UP000346198"/>
    </source>
</evidence>
<dbReference type="EMBL" id="CAAHFH010000001">
    <property type="protein sequence ID" value="VGO19757.1"/>
    <property type="molecule type" value="Genomic_DNA"/>
</dbReference>